<organism evidence="2 3">
    <name type="scientific">Haemophilus pittmaniae</name>
    <dbReference type="NCBI Taxonomy" id="249188"/>
    <lineage>
        <taxon>Bacteria</taxon>
        <taxon>Pseudomonadati</taxon>
        <taxon>Pseudomonadota</taxon>
        <taxon>Gammaproteobacteria</taxon>
        <taxon>Pasteurellales</taxon>
        <taxon>Pasteurellaceae</taxon>
        <taxon>Haemophilus</taxon>
    </lineage>
</organism>
<dbReference type="AlphaFoldDB" id="A0A377IVX4"/>
<dbReference type="CDD" id="cd03811">
    <property type="entry name" value="GT4_GT28_WabH-like"/>
    <property type="match status" value="1"/>
</dbReference>
<dbReference type="EC" id="2.4.1.52" evidence="2"/>
<evidence type="ECO:0000259" key="1">
    <source>
        <dbReference type="Pfam" id="PF00534"/>
    </source>
</evidence>
<dbReference type="RefSeq" id="WP_115002507.1">
    <property type="nucleotide sequence ID" value="NZ_UGHS01000001.1"/>
</dbReference>
<name>A0A377IVX4_9PAST</name>
<dbReference type="SUPFAM" id="SSF53756">
    <property type="entry name" value="UDP-Glycosyltransferase/glycogen phosphorylase"/>
    <property type="match status" value="1"/>
</dbReference>
<gene>
    <name evidence="2" type="primary">tagE</name>
    <name evidence="2" type="ORF">NCTC13335_00164</name>
</gene>
<dbReference type="OrthoDB" id="9777346at2"/>
<dbReference type="GO" id="GO:0047265">
    <property type="term" value="F:poly(glycerol-phosphate) alpha-glucosyltransferase activity"/>
    <property type="evidence" value="ECO:0007669"/>
    <property type="project" value="UniProtKB-EC"/>
</dbReference>
<accession>A0A377IVX4</accession>
<keyword evidence="2" id="KW-0808">Transferase</keyword>
<dbReference type="PANTHER" id="PTHR12526:SF630">
    <property type="entry name" value="GLYCOSYLTRANSFERASE"/>
    <property type="match status" value="1"/>
</dbReference>
<dbReference type="InterPro" id="IPR001296">
    <property type="entry name" value="Glyco_trans_1"/>
</dbReference>
<dbReference type="Gene3D" id="3.40.50.2000">
    <property type="entry name" value="Glycogen Phosphorylase B"/>
    <property type="match status" value="2"/>
</dbReference>
<dbReference type="Pfam" id="PF00534">
    <property type="entry name" value="Glycos_transf_1"/>
    <property type="match status" value="1"/>
</dbReference>
<dbReference type="Proteomes" id="UP000255264">
    <property type="component" value="Unassembled WGS sequence"/>
</dbReference>
<keyword evidence="2" id="KW-0328">Glycosyltransferase</keyword>
<protein>
    <submittedName>
        <fullName evidence="2">Glycosyl transferase family protein</fullName>
        <ecNumber evidence="2">2.4.1.52</ecNumber>
    </submittedName>
</protein>
<dbReference type="GO" id="GO:1901135">
    <property type="term" value="P:carbohydrate derivative metabolic process"/>
    <property type="evidence" value="ECO:0007669"/>
    <property type="project" value="UniProtKB-ARBA"/>
</dbReference>
<reference evidence="2 3" key="1">
    <citation type="submission" date="2018-06" db="EMBL/GenBank/DDBJ databases">
        <authorList>
            <consortium name="Pathogen Informatics"/>
            <person name="Doyle S."/>
        </authorList>
    </citation>
    <scope>NUCLEOTIDE SEQUENCE [LARGE SCALE GENOMIC DNA]</scope>
    <source>
        <strain evidence="2 3">NCTC13335</strain>
    </source>
</reference>
<dbReference type="PANTHER" id="PTHR12526">
    <property type="entry name" value="GLYCOSYLTRANSFERASE"/>
    <property type="match status" value="1"/>
</dbReference>
<sequence length="396" mass="46234">MKKILIIHPALIDGGAERVLIDYLKILGSFDEKYQTDLIFLENRQNKHIEEIPKNIDIKFILSDIESEFYIYSSLNLANGYYFSSWFNGIKRRINERLFTIINANNYDIIIDFHRNSSSFNNFINYYNLAPRIKVIYWLHSEFYINSWLSDKPYYTHILSKYTHFIAINDQMQECCHQALTELNLASKPIKLIYNPIDIDNIQQKSEQIDAHDRELLNQEFILQVSRLDEIKNHHQMIEIYAQLKQMGITEKLYIIGGGEITQKALQEQINHLGLQEDCLLLGERLNPYPFMKRAKLFIHTSKGEGFGLVLAESMVCGTPVICYDCPTGPKTILDNGKYGVLVPLGDKATFIQQTYSLIKNNELRQSYIEKLPESIERFCFKTITKQLENYLDTLL</sequence>
<keyword evidence="3" id="KW-1185">Reference proteome</keyword>
<proteinExistence type="predicted"/>
<evidence type="ECO:0000313" key="3">
    <source>
        <dbReference type="Proteomes" id="UP000255264"/>
    </source>
</evidence>
<evidence type="ECO:0000313" key="2">
    <source>
        <dbReference type="EMBL" id="STO92342.1"/>
    </source>
</evidence>
<dbReference type="EMBL" id="UGHS01000001">
    <property type="protein sequence ID" value="STO92342.1"/>
    <property type="molecule type" value="Genomic_DNA"/>
</dbReference>
<feature type="domain" description="Glycosyl transferase family 1" evidence="1">
    <location>
        <begin position="217"/>
        <end position="371"/>
    </location>
</feature>